<evidence type="ECO:0000313" key="1">
    <source>
        <dbReference type="EMBL" id="PLL43760.1"/>
    </source>
</evidence>
<dbReference type="RefSeq" id="WP_042937695.1">
    <property type="nucleotide sequence ID" value="NZ_CADCYI010000027.1"/>
</dbReference>
<evidence type="ECO:0000313" key="2">
    <source>
        <dbReference type="Proteomes" id="UP000234505"/>
    </source>
</evidence>
<organism evidence="1 2">
    <name type="scientific">Klebsiella michiganensis</name>
    <dbReference type="NCBI Taxonomy" id="1134687"/>
    <lineage>
        <taxon>Bacteria</taxon>
        <taxon>Pseudomonadati</taxon>
        <taxon>Pseudomonadota</taxon>
        <taxon>Gammaproteobacteria</taxon>
        <taxon>Enterobacterales</taxon>
        <taxon>Enterobacteriaceae</taxon>
        <taxon>Klebsiella/Raoultella group</taxon>
        <taxon>Klebsiella</taxon>
    </lineage>
</organism>
<sequence length="98" mass="11512">MKQVRIYTLKDTQSAEIYFHRHWPRHMVSLPAFNIYVNHVYLGNECQVIATVTYQKDADIQAINQKYMNSDAFMSDMEGFDMSSILRVDEISIKEALF</sequence>
<dbReference type="AlphaFoldDB" id="A0A1Q8YUE4"/>
<reference evidence="1 2" key="1">
    <citation type="submission" date="2017-11" db="EMBL/GenBank/DDBJ databases">
        <authorList>
            <person name="Han C.G."/>
        </authorList>
    </citation>
    <scope>NUCLEOTIDE SEQUENCE [LARGE SCALE GENOMIC DNA]</scope>
    <source>
        <strain evidence="1 2">A11</strain>
    </source>
</reference>
<protein>
    <submittedName>
        <fullName evidence="1">Uncharacterized protein</fullName>
    </submittedName>
</protein>
<dbReference type="EMBL" id="PIDS01000052">
    <property type="protein sequence ID" value="PLL43760.1"/>
    <property type="molecule type" value="Genomic_DNA"/>
</dbReference>
<proteinExistence type="predicted"/>
<reference evidence="1 2" key="2">
    <citation type="submission" date="2018-01" db="EMBL/GenBank/DDBJ databases">
        <title>Genomic study of Klebsiella pneumoniae.</title>
        <authorList>
            <person name="Yang Y."/>
            <person name="Bicalho R."/>
        </authorList>
    </citation>
    <scope>NUCLEOTIDE SEQUENCE [LARGE SCALE GENOMIC DNA]</scope>
    <source>
        <strain evidence="1 2">A11</strain>
    </source>
</reference>
<comment type="caution">
    <text evidence="1">The sequence shown here is derived from an EMBL/GenBank/DDBJ whole genome shotgun (WGS) entry which is preliminary data.</text>
</comment>
<accession>A0A1Q8YUE4</accession>
<gene>
    <name evidence="1" type="ORF">CWN50_03290</name>
</gene>
<dbReference type="Proteomes" id="UP000234505">
    <property type="component" value="Unassembled WGS sequence"/>
</dbReference>
<name>A0A1Q8YUE4_9ENTR</name>